<sequence length="227" mass="25114">MKITLSTALLFSLAPGAFAKLLGQDVSHFQGNIDWNGQKEAGSHFAYIKATESTTYIDEKFGANYKGALDAGIVRGAYHFARPHKSSGKEQAEYFLAHGGKWSNDGKTLPGALDLEFNPDGETCYGLSPKQMSDWVKDFSDTYYAETKRYPVIYTTASWWNQCTGSNADFGKNNPLWLARYADSPGKNPAGWETYSIWQFADKGKLAGDNNWWNGDEAGLAKFAKGE</sequence>
<evidence type="ECO:0000256" key="2">
    <source>
        <dbReference type="ARBA" id="ARBA00004613"/>
    </source>
</evidence>
<evidence type="ECO:0000313" key="13">
    <source>
        <dbReference type="EMBL" id="KAA8915397.1"/>
    </source>
</evidence>
<evidence type="ECO:0000256" key="12">
    <source>
        <dbReference type="SAM" id="SignalP"/>
    </source>
</evidence>
<dbReference type="PANTHER" id="PTHR34135:SF2">
    <property type="entry name" value="LYSOZYME"/>
    <property type="match status" value="1"/>
</dbReference>
<evidence type="ECO:0000256" key="11">
    <source>
        <dbReference type="RuleBase" id="RU361176"/>
    </source>
</evidence>
<comment type="catalytic activity">
    <reaction evidence="1 11">
        <text>Hydrolysis of (1-&gt;4)-beta-linkages between N-acetylmuramic acid and N-acetyl-D-glucosamine residues in a peptidoglycan and between N-acetyl-D-glucosamine residues in chitodextrins.</text>
        <dbReference type="EC" id="3.2.1.17"/>
    </reaction>
</comment>
<comment type="function">
    <text evidence="10">This enzyme has both lysozyme (acetylmuramidase) and diacetylmuramidase activities.</text>
</comment>
<name>A0A642V6T7_9ASCO</name>
<dbReference type="PANTHER" id="PTHR34135">
    <property type="entry name" value="LYSOZYME"/>
    <property type="match status" value="1"/>
</dbReference>
<dbReference type="GO" id="GO:0016052">
    <property type="term" value="P:carbohydrate catabolic process"/>
    <property type="evidence" value="ECO:0007669"/>
    <property type="project" value="TreeGrafter"/>
</dbReference>
<dbReference type="Pfam" id="PF01183">
    <property type="entry name" value="Glyco_hydro_25"/>
    <property type="match status" value="1"/>
</dbReference>
<evidence type="ECO:0000256" key="1">
    <source>
        <dbReference type="ARBA" id="ARBA00000632"/>
    </source>
</evidence>
<dbReference type="InterPro" id="IPR002053">
    <property type="entry name" value="Glyco_hydro_25"/>
</dbReference>
<gene>
    <name evidence="13" type="ORF">TRICI_002475</name>
</gene>
<dbReference type="InterPro" id="IPR008270">
    <property type="entry name" value="Glyco_hydro_25_AS"/>
</dbReference>
<feature type="signal peptide" evidence="12">
    <location>
        <begin position="1"/>
        <end position="19"/>
    </location>
</feature>
<keyword evidence="14" id="KW-1185">Reference proteome</keyword>
<dbReference type="PROSITE" id="PS00953">
    <property type="entry name" value="GLYCOSYL_HYDROL_F25_1"/>
    <property type="match status" value="1"/>
</dbReference>
<organism evidence="13 14">
    <name type="scientific">Trichomonascus ciferrii</name>
    <dbReference type="NCBI Taxonomy" id="44093"/>
    <lineage>
        <taxon>Eukaryota</taxon>
        <taxon>Fungi</taxon>
        <taxon>Dikarya</taxon>
        <taxon>Ascomycota</taxon>
        <taxon>Saccharomycotina</taxon>
        <taxon>Dipodascomycetes</taxon>
        <taxon>Dipodascales</taxon>
        <taxon>Trichomonascaceae</taxon>
        <taxon>Trichomonascus</taxon>
        <taxon>Trichomonascus ciferrii complex</taxon>
    </lineage>
</organism>
<keyword evidence="12" id="KW-0732">Signal</keyword>
<dbReference type="GO" id="GO:0003796">
    <property type="term" value="F:lysozyme activity"/>
    <property type="evidence" value="ECO:0007669"/>
    <property type="project" value="UniProtKB-EC"/>
</dbReference>
<dbReference type="GO" id="GO:0031640">
    <property type="term" value="P:killing of cells of another organism"/>
    <property type="evidence" value="ECO:0007669"/>
    <property type="project" value="UniProtKB-KW"/>
</dbReference>
<feature type="chain" id="PRO_5024857481" description="Lysozyme" evidence="12">
    <location>
        <begin position="20"/>
        <end position="227"/>
    </location>
</feature>
<dbReference type="GO" id="GO:0005576">
    <property type="term" value="C:extracellular region"/>
    <property type="evidence" value="ECO:0007669"/>
    <property type="project" value="UniProtKB-SubCell"/>
</dbReference>
<accession>A0A642V6T7</accession>
<keyword evidence="7 11" id="KW-0378">Hydrolase</keyword>
<comment type="caution">
    <text evidence="13">The sequence shown here is derived from an EMBL/GenBank/DDBJ whole genome shotgun (WGS) entry which is preliminary data.</text>
</comment>
<dbReference type="FunFam" id="3.20.20.80:FF:000060">
    <property type="entry name" value="Lysozyme M1"/>
    <property type="match status" value="1"/>
</dbReference>
<evidence type="ECO:0000256" key="7">
    <source>
        <dbReference type="ARBA" id="ARBA00022801"/>
    </source>
</evidence>
<evidence type="ECO:0000256" key="6">
    <source>
        <dbReference type="ARBA" id="ARBA00022638"/>
    </source>
</evidence>
<dbReference type="SUPFAM" id="SSF51445">
    <property type="entry name" value="(Trans)glycosidases"/>
    <property type="match status" value="1"/>
</dbReference>
<dbReference type="EMBL" id="SWFS01000168">
    <property type="protein sequence ID" value="KAA8915397.1"/>
    <property type="molecule type" value="Genomic_DNA"/>
</dbReference>
<comment type="subcellular location">
    <subcellularLocation>
        <location evidence="2">Secreted</location>
    </subcellularLocation>
</comment>
<keyword evidence="6" id="KW-0081">Bacteriolytic enzyme</keyword>
<dbReference type="Gene3D" id="3.20.20.80">
    <property type="entry name" value="Glycosidases"/>
    <property type="match status" value="1"/>
</dbReference>
<dbReference type="AlphaFoldDB" id="A0A642V6T7"/>
<evidence type="ECO:0000256" key="10">
    <source>
        <dbReference type="ARBA" id="ARBA00055588"/>
    </source>
</evidence>
<reference evidence="13" key="1">
    <citation type="journal article" date="2019" name="G3 (Bethesda)">
        <title>Genome Assemblies of Two Rare Opportunistic Yeast Pathogens: Diutina rugosa (syn. Candida rugosa) and Trichomonascus ciferrii (syn. Candida ciferrii).</title>
        <authorList>
            <person name="Mixao V."/>
            <person name="Saus E."/>
            <person name="Hansen A.P."/>
            <person name="Lass-Florl C."/>
            <person name="Gabaldon T."/>
        </authorList>
    </citation>
    <scope>NUCLEOTIDE SEQUENCE</scope>
    <source>
        <strain evidence="13">CBS 4856</strain>
    </source>
</reference>
<dbReference type="GO" id="GO:0016998">
    <property type="term" value="P:cell wall macromolecule catabolic process"/>
    <property type="evidence" value="ECO:0007669"/>
    <property type="project" value="InterPro"/>
</dbReference>
<protein>
    <recommendedName>
        <fullName evidence="11">Lysozyme</fullName>
        <ecNumber evidence="11">3.2.1.17</ecNumber>
    </recommendedName>
</protein>
<dbReference type="OrthoDB" id="6590422at2759"/>
<proteinExistence type="inferred from homology"/>
<dbReference type="GO" id="GO:0042742">
    <property type="term" value="P:defense response to bacterium"/>
    <property type="evidence" value="ECO:0007669"/>
    <property type="project" value="UniProtKB-KW"/>
</dbReference>
<dbReference type="CDD" id="cd06412">
    <property type="entry name" value="GH25_CH-type"/>
    <property type="match status" value="1"/>
</dbReference>
<evidence type="ECO:0000256" key="5">
    <source>
        <dbReference type="ARBA" id="ARBA00022529"/>
    </source>
</evidence>
<keyword evidence="8" id="KW-1015">Disulfide bond</keyword>
<keyword evidence="5" id="KW-0929">Antimicrobial</keyword>
<evidence type="ECO:0000256" key="9">
    <source>
        <dbReference type="ARBA" id="ARBA00023295"/>
    </source>
</evidence>
<dbReference type="InterPro" id="IPR017853">
    <property type="entry name" value="GH"/>
</dbReference>
<dbReference type="GO" id="GO:0009253">
    <property type="term" value="P:peptidoglycan catabolic process"/>
    <property type="evidence" value="ECO:0007669"/>
    <property type="project" value="InterPro"/>
</dbReference>
<dbReference type="PROSITE" id="PS51904">
    <property type="entry name" value="GLYCOSYL_HYDROL_F25_2"/>
    <property type="match status" value="1"/>
</dbReference>
<dbReference type="Proteomes" id="UP000761534">
    <property type="component" value="Unassembled WGS sequence"/>
</dbReference>
<dbReference type="SMART" id="SM00641">
    <property type="entry name" value="Glyco_25"/>
    <property type="match status" value="1"/>
</dbReference>
<dbReference type="EC" id="3.2.1.17" evidence="11"/>
<comment type="similarity">
    <text evidence="3 11">Belongs to the glycosyl hydrolase 25 family.</text>
</comment>
<dbReference type="InterPro" id="IPR018077">
    <property type="entry name" value="Glyco_hydro_fam25_subgr"/>
</dbReference>
<evidence type="ECO:0000313" key="14">
    <source>
        <dbReference type="Proteomes" id="UP000761534"/>
    </source>
</evidence>
<evidence type="ECO:0000256" key="4">
    <source>
        <dbReference type="ARBA" id="ARBA00022525"/>
    </source>
</evidence>
<keyword evidence="9 11" id="KW-0326">Glycosidase</keyword>
<dbReference type="VEuPathDB" id="FungiDB:TRICI_002475"/>
<evidence type="ECO:0000256" key="8">
    <source>
        <dbReference type="ARBA" id="ARBA00023157"/>
    </source>
</evidence>
<evidence type="ECO:0000256" key="3">
    <source>
        <dbReference type="ARBA" id="ARBA00010646"/>
    </source>
</evidence>
<keyword evidence="4" id="KW-0964">Secreted</keyword>